<sequence>MSKGRSQFLKSQRSVARSSTFDFGRIDLRHCKSGFTMIELLVVMAIIVVITTISIPTIDSMTSPKHGLRKEGRKIMQLMTEARMAAMSRKVRIDLRIDSETREVHMVEARRFQALETGDSVFQTLEIDTNVFEKTVTFDEDYALEAFTADQIQTDETDDEDSGFQTLETPASDTETAVEQPAVSFTHFGGSTGGGITLVKDEIQLHIAADILTGRPKTVSVSKGESQ</sequence>
<evidence type="ECO:0000313" key="3">
    <source>
        <dbReference type="EMBL" id="MDZ8118564.1"/>
    </source>
</evidence>
<feature type="transmembrane region" description="Helical" evidence="2">
    <location>
        <begin position="35"/>
        <end position="55"/>
    </location>
</feature>
<evidence type="ECO:0000256" key="2">
    <source>
        <dbReference type="SAM" id="Phobius"/>
    </source>
</evidence>
<dbReference type="InterPro" id="IPR012902">
    <property type="entry name" value="N_methyl_site"/>
</dbReference>
<dbReference type="Proteomes" id="UP001290861">
    <property type="component" value="Unassembled WGS sequence"/>
</dbReference>
<keyword evidence="2" id="KW-0812">Transmembrane</keyword>
<keyword evidence="2" id="KW-1133">Transmembrane helix</keyword>
<evidence type="ECO:0000313" key="4">
    <source>
        <dbReference type="Proteomes" id="UP001290861"/>
    </source>
</evidence>
<proteinExistence type="predicted"/>
<feature type="region of interest" description="Disordered" evidence="1">
    <location>
        <begin position="150"/>
        <end position="177"/>
    </location>
</feature>
<keyword evidence="4" id="KW-1185">Reference proteome</keyword>
<accession>A0ABU5MWF5</accession>
<dbReference type="SUPFAM" id="SSF54523">
    <property type="entry name" value="Pili subunits"/>
    <property type="match status" value="1"/>
</dbReference>
<organism evidence="3 4">
    <name type="scientific">Pontiella agarivorans</name>
    <dbReference type="NCBI Taxonomy" id="3038953"/>
    <lineage>
        <taxon>Bacteria</taxon>
        <taxon>Pseudomonadati</taxon>
        <taxon>Kiritimatiellota</taxon>
        <taxon>Kiritimatiellia</taxon>
        <taxon>Kiritimatiellales</taxon>
        <taxon>Pontiellaceae</taxon>
        <taxon>Pontiella</taxon>
    </lineage>
</organism>
<dbReference type="Pfam" id="PF07963">
    <property type="entry name" value="N_methyl"/>
    <property type="match status" value="1"/>
</dbReference>
<dbReference type="EMBL" id="JARVCO010000010">
    <property type="protein sequence ID" value="MDZ8118564.1"/>
    <property type="molecule type" value="Genomic_DNA"/>
</dbReference>
<gene>
    <name evidence="3" type="ORF">P9H32_07975</name>
</gene>
<reference evidence="3 4" key="1">
    <citation type="journal article" date="2024" name="Appl. Environ. Microbiol.">
        <title>Pontiella agarivorans sp. nov., a novel marine anaerobic bacterium capable of degrading macroalgal polysaccharides and fixing nitrogen.</title>
        <authorList>
            <person name="Liu N."/>
            <person name="Kivenson V."/>
            <person name="Peng X."/>
            <person name="Cui Z."/>
            <person name="Lankiewicz T.S."/>
            <person name="Gosselin K.M."/>
            <person name="English C.J."/>
            <person name="Blair E.M."/>
            <person name="O'Malley M.A."/>
            <person name="Valentine D.L."/>
        </authorList>
    </citation>
    <scope>NUCLEOTIDE SEQUENCE [LARGE SCALE GENOMIC DNA]</scope>
    <source>
        <strain evidence="3 4">NLcol2</strain>
    </source>
</reference>
<name>A0ABU5MWF5_9BACT</name>
<comment type="caution">
    <text evidence="3">The sequence shown here is derived from an EMBL/GenBank/DDBJ whole genome shotgun (WGS) entry which is preliminary data.</text>
</comment>
<dbReference type="NCBIfam" id="TIGR02532">
    <property type="entry name" value="IV_pilin_GFxxxE"/>
    <property type="match status" value="1"/>
</dbReference>
<dbReference type="RefSeq" id="WP_322608363.1">
    <property type="nucleotide sequence ID" value="NZ_JARVCO010000010.1"/>
</dbReference>
<keyword evidence="2" id="KW-0472">Membrane</keyword>
<dbReference type="InterPro" id="IPR045584">
    <property type="entry name" value="Pilin-like"/>
</dbReference>
<evidence type="ECO:0000256" key="1">
    <source>
        <dbReference type="SAM" id="MobiDB-lite"/>
    </source>
</evidence>
<dbReference type="Gene3D" id="3.30.700.10">
    <property type="entry name" value="Glycoprotein, Type 4 Pilin"/>
    <property type="match status" value="1"/>
</dbReference>
<protein>
    <submittedName>
        <fullName evidence="3">Prepilin-type N-terminal cleavage/methylation domain-containing protein</fullName>
    </submittedName>
</protein>
<feature type="compositionally biased region" description="Polar residues" evidence="1">
    <location>
        <begin position="163"/>
        <end position="177"/>
    </location>
</feature>
<feature type="compositionally biased region" description="Acidic residues" evidence="1">
    <location>
        <begin position="153"/>
        <end position="162"/>
    </location>
</feature>